<evidence type="ECO:0000256" key="1">
    <source>
        <dbReference type="ARBA" id="ARBA00005472"/>
    </source>
</evidence>
<dbReference type="PANTHER" id="PTHR12398:SF8">
    <property type="entry name" value="RIKEN CDNA 2810408A11 GENE"/>
    <property type="match status" value="1"/>
</dbReference>
<dbReference type="Gene3D" id="6.10.250.1050">
    <property type="match status" value="1"/>
</dbReference>
<feature type="region of interest" description="Disordered" evidence="3">
    <location>
        <begin position="376"/>
        <end position="398"/>
    </location>
</feature>
<gene>
    <name evidence="4" type="ORF">HJG63_011620</name>
</gene>
<accession>A0A7J8GB19</accession>
<dbReference type="PANTHER" id="PTHR12398">
    <property type="entry name" value="PROTEIN PHOSPHATASE INHIBITOR"/>
    <property type="match status" value="1"/>
</dbReference>
<evidence type="ECO:0000256" key="3">
    <source>
        <dbReference type="SAM" id="MobiDB-lite"/>
    </source>
</evidence>
<proteinExistence type="inferred from homology"/>
<evidence type="ECO:0000313" key="5">
    <source>
        <dbReference type="Proteomes" id="UP000593571"/>
    </source>
</evidence>
<evidence type="ECO:0000256" key="2">
    <source>
        <dbReference type="ARBA" id="ARBA00023272"/>
    </source>
</evidence>
<evidence type="ECO:0000313" key="4">
    <source>
        <dbReference type="EMBL" id="KAF6457021.1"/>
    </source>
</evidence>
<keyword evidence="5" id="KW-1185">Reference proteome</keyword>
<keyword evidence="2" id="KW-0650">Protein phosphatase inhibitor</keyword>
<feature type="region of interest" description="Disordered" evidence="3">
    <location>
        <begin position="1"/>
        <end position="39"/>
    </location>
</feature>
<name>A0A7J8GB19_ROUAE</name>
<dbReference type="InterPro" id="IPR007062">
    <property type="entry name" value="PPI-2"/>
</dbReference>
<comment type="similarity">
    <text evidence="1">Belongs to the protein phosphatase inhibitor 2 family.</text>
</comment>
<dbReference type="GO" id="GO:0004864">
    <property type="term" value="F:protein phosphatase inhibitor activity"/>
    <property type="evidence" value="ECO:0007669"/>
    <property type="project" value="UniProtKB-KW"/>
</dbReference>
<feature type="compositionally biased region" description="Polar residues" evidence="3">
    <location>
        <begin position="387"/>
        <end position="398"/>
    </location>
</feature>
<feature type="compositionally biased region" description="Polar residues" evidence="3">
    <location>
        <begin position="149"/>
        <end position="159"/>
    </location>
</feature>
<dbReference type="AlphaFoldDB" id="A0A7J8GB19"/>
<dbReference type="Pfam" id="PF04979">
    <property type="entry name" value="IPP-2"/>
    <property type="match status" value="1"/>
</dbReference>
<dbReference type="GO" id="GO:0009966">
    <property type="term" value="P:regulation of signal transduction"/>
    <property type="evidence" value="ECO:0007669"/>
    <property type="project" value="InterPro"/>
</dbReference>
<dbReference type="EMBL" id="JACASE010000006">
    <property type="protein sequence ID" value="KAF6457021.1"/>
    <property type="molecule type" value="Genomic_DNA"/>
</dbReference>
<feature type="compositionally biased region" description="Gly residues" evidence="3">
    <location>
        <begin position="21"/>
        <end position="30"/>
    </location>
</feature>
<dbReference type="Proteomes" id="UP000593571">
    <property type="component" value="Unassembled WGS sequence"/>
</dbReference>
<comment type="caution">
    <text evidence="4">The sequence shown here is derived from an EMBL/GenBank/DDBJ whole genome shotgun (WGS) entry which is preliminary data.</text>
</comment>
<feature type="region of interest" description="Disordered" evidence="3">
    <location>
        <begin position="112"/>
        <end position="172"/>
    </location>
</feature>
<organism evidence="4 5">
    <name type="scientific">Rousettus aegyptiacus</name>
    <name type="common">Egyptian fruit bat</name>
    <name type="synonym">Pteropus aegyptiacus</name>
    <dbReference type="NCBI Taxonomy" id="9407"/>
    <lineage>
        <taxon>Eukaryota</taxon>
        <taxon>Metazoa</taxon>
        <taxon>Chordata</taxon>
        <taxon>Craniata</taxon>
        <taxon>Vertebrata</taxon>
        <taxon>Euteleostomi</taxon>
        <taxon>Mammalia</taxon>
        <taxon>Eutheria</taxon>
        <taxon>Laurasiatheria</taxon>
        <taxon>Chiroptera</taxon>
        <taxon>Yinpterochiroptera</taxon>
        <taxon>Pteropodoidea</taxon>
        <taxon>Pteropodidae</taxon>
        <taxon>Rousettinae</taxon>
        <taxon>Rousettus</taxon>
    </lineage>
</organism>
<sequence length="423" mass="45959">MKKQDSLGAAGGLNREFLGGATRGVPGGTRGVEAGSGLPSGVVLSHGSGHPLHSGGVVIRSPGSSWPSGVVAVLGSEPTQHPGEVASHSLGCGTYPGGFNTPFPGTSISRTSGLGSEGPGVHNSGSSPCSGSTCLHHHKPYENRPRSILKNSSSTSMHKSPTEEKKKSQHWDEMNIVATYHPVDKDYGFMKVDEPSTPYHRLQDSNENLLAGSSHTVTPEALTERFATVDNFCPKVLQYGDNRSSGSSDNFSKTYSSDFEKRRKAHYNEGKFLKNQKNLPLDNNNSNVGNVSRGSGGRSMMLDPGPRLAERGWAGGLAREVKDEIGLTTRNHIPEVQDSSTFRNLSPASATIMLDKMQRKEYYSKGRYLRSCPHPELEEDTEDEHQNSSTSLNRVSENSIRTEVHESLWLLWTQEKGTKQQKM</sequence>
<feature type="compositionally biased region" description="Basic and acidic residues" evidence="3">
    <location>
        <begin position="160"/>
        <end position="172"/>
    </location>
</feature>
<reference evidence="4 5" key="1">
    <citation type="journal article" date="2020" name="Nature">
        <title>Six reference-quality genomes reveal evolution of bat adaptations.</title>
        <authorList>
            <person name="Jebb D."/>
            <person name="Huang Z."/>
            <person name="Pippel M."/>
            <person name="Hughes G.M."/>
            <person name="Lavrichenko K."/>
            <person name="Devanna P."/>
            <person name="Winkler S."/>
            <person name="Jermiin L.S."/>
            <person name="Skirmuntt E.C."/>
            <person name="Katzourakis A."/>
            <person name="Burkitt-Gray L."/>
            <person name="Ray D.A."/>
            <person name="Sullivan K.A.M."/>
            <person name="Roscito J.G."/>
            <person name="Kirilenko B.M."/>
            <person name="Davalos L.M."/>
            <person name="Corthals A.P."/>
            <person name="Power M.L."/>
            <person name="Jones G."/>
            <person name="Ransome R.D."/>
            <person name="Dechmann D.K.N."/>
            <person name="Locatelli A.G."/>
            <person name="Puechmaille S.J."/>
            <person name="Fedrigo O."/>
            <person name="Jarvis E.D."/>
            <person name="Hiller M."/>
            <person name="Vernes S.C."/>
            <person name="Myers E.W."/>
            <person name="Teeling E.C."/>
        </authorList>
    </citation>
    <scope>NUCLEOTIDE SEQUENCE [LARGE SCALE GENOMIC DNA]</scope>
    <source>
        <strain evidence="4">MRouAeg1</strain>
        <tissue evidence="4">Muscle</tissue>
    </source>
</reference>
<feature type="region of interest" description="Disordered" evidence="3">
    <location>
        <begin position="275"/>
        <end position="303"/>
    </location>
</feature>
<feature type="compositionally biased region" description="Polar residues" evidence="3">
    <location>
        <begin position="123"/>
        <end position="133"/>
    </location>
</feature>
<feature type="compositionally biased region" description="Low complexity" evidence="3">
    <location>
        <begin position="283"/>
        <end position="293"/>
    </location>
</feature>
<protein>
    <submittedName>
        <fullName evidence="4">Uncharacterized protein</fullName>
    </submittedName>
</protein>